<keyword evidence="2" id="KW-1185">Reference proteome</keyword>
<protein>
    <submittedName>
        <fullName evidence="1">Uncharacterized protein</fullName>
    </submittedName>
</protein>
<comment type="caution">
    <text evidence="1">The sequence shown here is derived from an EMBL/GenBank/DDBJ whole genome shotgun (WGS) entry which is preliminary data.</text>
</comment>
<feature type="non-terminal residue" evidence="1">
    <location>
        <position position="1"/>
    </location>
</feature>
<name>A0ABN9CER0_9NEOB</name>
<evidence type="ECO:0000313" key="1">
    <source>
        <dbReference type="EMBL" id="CAI9557992.1"/>
    </source>
</evidence>
<organism evidence="1 2">
    <name type="scientific">Staurois parvus</name>
    <dbReference type="NCBI Taxonomy" id="386267"/>
    <lineage>
        <taxon>Eukaryota</taxon>
        <taxon>Metazoa</taxon>
        <taxon>Chordata</taxon>
        <taxon>Craniata</taxon>
        <taxon>Vertebrata</taxon>
        <taxon>Euteleostomi</taxon>
        <taxon>Amphibia</taxon>
        <taxon>Batrachia</taxon>
        <taxon>Anura</taxon>
        <taxon>Neobatrachia</taxon>
        <taxon>Ranoidea</taxon>
        <taxon>Ranidae</taxon>
        <taxon>Staurois</taxon>
    </lineage>
</organism>
<proteinExistence type="predicted"/>
<dbReference type="EMBL" id="CATNWA010009418">
    <property type="protein sequence ID" value="CAI9557992.1"/>
    <property type="molecule type" value="Genomic_DNA"/>
</dbReference>
<gene>
    <name evidence="1" type="ORF">SPARVUS_LOCUS4832745</name>
</gene>
<dbReference type="Proteomes" id="UP001162483">
    <property type="component" value="Unassembled WGS sequence"/>
</dbReference>
<reference evidence="1" key="1">
    <citation type="submission" date="2023-05" db="EMBL/GenBank/DDBJ databases">
        <authorList>
            <person name="Stuckert A."/>
        </authorList>
    </citation>
    <scope>NUCLEOTIDE SEQUENCE</scope>
</reference>
<sequence length="101" mass="10477">ATHLCEAVPPTGAHQCHPPVPSSATHLCPTVPPTCAQQCPPPVPPISAVQQCHPSDPSISATHQCCLSVLIRAAYQCPSLLHISGALSVPAHQCRLSVLPI</sequence>
<accession>A0ABN9CER0</accession>
<evidence type="ECO:0000313" key="2">
    <source>
        <dbReference type="Proteomes" id="UP001162483"/>
    </source>
</evidence>
<feature type="non-terminal residue" evidence="1">
    <location>
        <position position="101"/>
    </location>
</feature>